<evidence type="ECO:0000313" key="2">
    <source>
        <dbReference type="Proteomes" id="UP000521943"/>
    </source>
</evidence>
<dbReference type="AlphaFoldDB" id="A0A8H6M2Q8"/>
<dbReference type="EMBL" id="JACGCI010000053">
    <property type="protein sequence ID" value="KAF6751054.1"/>
    <property type="molecule type" value="Genomic_DNA"/>
</dbReference>
<reference evidence="1 2" key="1">
    <citation type="submission" date="2020-07" db="EMBL/GenBank/DDBJ databases">
        <title>Comparative genomics of pyrophilous fungi reveals a link between fire events and developmental genes.</title>
        <authorList>
            <consortium name="DOE Joint Genome Institute"/>
            <person name="Steindorff A.S."/>
            <person name="Carver A."/>
            <person name="Calhoun S."/>
            <person name="Stillman K."/>
            <person name="Liu H."/>
            <person name="Lipzen A."/>
            <person name="Pangilinan J."/>
            <person name="Labutti K."/>
            <person name="Bruns T.D."/>
            <person name="Grigoriev I.V."/>
        </authorList>
    </citation>
    <scope>NUCLEOTIDE SEQUENCE [LARGE SCALE GENOMIC DNA]</scope>
    <source>
        <strain evidence="1 2">CBS 144469</strain>
    </source>
</reference>
<dbReference type="Proteomes" id="UP000521943">
    <property type="component" value="Unassembled WGS sequence"/>
</dbReference>
<sequence>MQNQHEVCEEEGKGDYGHATITAEVSTHGIFGFEKPGWGAVLMQRTGSNGMAIIATGRDKPFKWAKDTEEEIQERKDEEAQCIQTAEAAPPVVRPMVITTIVANLLLIPGPTPDLLSPRFRLTTIHVVPSNNSNDVKRSHHCILAATV</sequence>
<comment type="caution">
    <text evidence="1">The sequence shown here is derived from an EMBL/GenBank/DDBJ whole genome shotgun (WGS) entry which is preliminary data.</text>
</comment>
<proteinExistence type="predicted"/>
<gene>
    <name evidence="1" type="ORF">DFP72DRAFT_851299</name>
</gene>
<evidence type="ECO:0000313" key="1">
    <source>
        <dbReference type="EMBL" id="KAF6751054.1"/>
    </source>
</evidence>
<protein>
    <submittedName>
        <fullName evidence="1">Uncharacterized protein</fullName>
    </submittedName>
</protein>
<organism evidence="1 2">
    <name type="scientific">Ephemerocybe angulata</name>
    <dbReference type="NCBI Taxonomy" id="980116"/>
    <lineage>
        <taxon>Eukaryota</taxon>
        <taxon>Fungi</taxon>
        <taxon>Dikarya</taxon>
        <taxon>Basidiomycota</taxon>
        <taxon>Agaricomycotina</taxon>
        <taxon>Agaricomycetes</taxon>
        <taxon>Agaricomycetidae</taxon>
        <taxon>Agaricales</taxon>
        <taxon>Agaricineae</taxon>
        <taxon>Psathyrellaceae</taxon>
        <taxon>Ephemerocybe</taxon>
    </lineage>
</organism>
<accession>A0A8H6M2Q8</accession>
<keyword evidence="2" id="KW-1185">Reference proteome</keyword>
<name>A0A8H6M2Q8_9AGAR</name>
<dbReference type="OrthoDB" id="3260940at2759"/>